<comment type="caution">
    <text evidence="1">The sequence shown here is derived from an EMBL/GenBank/DDBJ whole genome shotgun (WGS) entry which is preliminary data.</text>
</comment>
<organism evidence="1 2">
    <name type="scientific">Yasminevirus sp. GU-2018</name>
    <dbReference type="NCBI Taxonomy" id="2420051"/>
    <lineage>
        <taxon>Viruses</taxon>
        <taxon>Varidnaviria</taxon>
        <taxon>Bamfordvirae</taxon>
        <taxon>Nucleocytoviricota</taxon>
        <taxon>Megaviricetes</taxon>
        <taxon>Imitervirales</taxon>
        <taxon>Mimiviridae</taxon>
        <taxon>Klosneuvirinae</taxon>
        <taxon>Yasminevirus</taxon>
        <taxon>Yasminevirus saudimassiliense</taxon>
    </lineage>
</organism>
<proteinExistence type="predicted"/>
<gene>
    <name evidence="1" type="ORF">YASMINEVIRUS_946</name>
</gene>
<accession>A0A5K0UAK2</accession>
<sequence length="134" mass="15235">MSEKKQRKYFYGYSDLNGEFEYFDTQLIKIIKSDGFDVVTVNRSSDKWTVDNVIEAMSSCTMCVFNVTPDTATAPGCSSLTSDRTLKINPLVLFELACAKSMNKLCSLVINRTKYPNYPLHTPSDWDIKIIGYM</sequence>
<evidence type="ECO:0000313" key="2">
    <source>
        <dbReference type="Proteomes" id="UP000594342"/>
    </source>
</evidence>
<protein>
    <submittedName>
        <fullName evidence="1">Uncharacterized protein</fullName>
    </submittedName>
</protein>
<reference evidence="1 2" key="1">
    <citation type="submission" date="2018-10" db="EMBL/GenBank/DDBJ databases">
        <authorList>
            <consortium name="IHU Genomes"/>
        </authorList>
    </citation>
    <scope>NUCLEOTIDE SEQUENCE [LARGE SCALE GENOMIC DNA]</scope>
    <source>
        <strain evidence="1 2">A1</strain>
    </source>
</reference>
<dbReference type="Proteomes" id="UP000594342">
    <property type="component" value="Unassembled WGS sequence"/>
</dbReference>
<name>A0A5K0UAK2_9VIRU</name>
<keyword evidence="2" id="KW-1185">Reference proteome</keyword>
<dbReference type="EMBL" id="UPSH01000001">
    <property type="protein sequence ID" value="VBB18483.1"/>
    <property type="molecule type" value="Genomic_DNA"/>
</dbReference>
<evidence type="ECO:0000313" key="1">
    <source>
        <dbReference type="EMBL" id="VBB18483.1"/>
    </source>
</evidence>